<gene>
    <name evidence="2" type="ORF">UPYG_G00047560</name>
</gene>
<sequence length="107" mass="11859">MNIPTLPIGDSVIATFGSKLLWRLNALFYTMPNNKVIWIMGSSYIHRGEERARETMGANLGLAAKVHWNSSGSPADSLRRERLGMQEEHRSRRSDEAGSATSPSAFP</sequence>
<dbReference type="EMBL" id="JAGEUA010000001">
    <property type="protein sequence ID" value="KAL1023868.1"/>
    <property type="molecule type" value="Genomic_DNA"/>
</dbReference>
<dbReference type="Proteomes" id="UP001557470">
    <property type="component" value="Unassembled WGS sequence"/>
</dbReference>
<accession>A0ABD0XRB4</accession>
<name>A0ABD0XRB4_UMBPY</name>
<evidence type="ECO:0000313" key="2">
    <source>
        <dbReference type="EMBL" id="KAL1023868.1"/>
    </source>
</evidence>
<organism evidence="2 3">
    <name type="scientific">Umbra pygmaea</name>
    <name type="common">Eastern mudminnow</name>
    <dbReference type="NCBI Taxonomy" id="75934"/>
    <lineage>
        <taxon>Eukaryota</taxon>
        <taxon>Metazoa</taxon>
        <taxon>Chordata</taxon>
        <taxon>Craniata</taxon>
        <taxon>Vertebrata</taxon>
        <taxon>Euteleostomi</taxon>
        <taxon>Actinopterygii</taxon>
        <taxon>Neopterygii</taxon>
        <taxon>Teleostei</taxon>
        <taxon>Protacanthopterygii</taxon>
        <taxon>Esociformes</taxon>
        <taxon>Umbridae</taxon>
        <taxon>Umbra</taxon>
    </lineage>
</organism>
<keyword evidence="3" id="KW-1185">Reference proteome</keyword>
<dbReference type="AlphaFoldDB" id="A0ABD0XRB4"/>
<feature type="region of interest" description="Disordered" evidence="1">
    <location>
        <begin position="68"/>
        <end position="107"/>
    </location>
</feature>
<protein>
    <submittedName>
        <fullName evidence="2">Uncharacterized protein</fullName>
    </submittedName>
</protein>
<evidence type="ECO:0000256" key="1">
    <source>
        <dbReference type="SAM" id="MobiDB-lite"/>
    </source>
</evidence>
<evidence type="ECO:0000313" key="3">
    <source>
        <dbReference type="Proteomes" id="UP001557470"/>
    </source>
</evidence>
<feature type="compositionally biased region" description="Basic and acidic residues" evidence="1">
    <location>
        <begin position="77"/>
        <end position="96"/>
    </location>
</feature>
<proteinExistence type="predicted"/>
<reference evidence="2 3" key="1">
    <citation type="submission" date="2024-06" db="EMBL/GenBank/DDBJ databases">
        <authorList>
            <person name="Pan Q."/>
            <person name="Wen M."/>
            <person name="Jouanno E."/>
            <person name="Zahm M."/>
            <person name="Klopp C."/>
            <person name="Cabau C."/>
            <person name="Louis A."/>
            <person name="Berthelot C."/>
            <person name="Parey E."/>
            <person name="Roest Crollius H."/>
            <person name="Montfort J."/>
            <person name="Robinson-Rechavi M."/>
            <person name="Bouchez O."/>
            <person name="Lampietro C."/>
            <person name="Lopez Roques C."/>
            <person name="Donnadieu C."/>
            <person name="Postlethwait J."/>
            <person name="Bobe J."/>
            <person name="Verreycken H."/>
            <person name="Guiguen Y."/>
        </authorList>
    </citation>
    <scope>NUCLEOTIDE SEQUENCE [LARGE SCALE GENOMIC DNA]</scope>
    <source>
        <strain evidence="2">Up_M1</strain>
        <tissue evidence="2">Testis</tissue>
    </source>
</reference>
<comment type="caution">
    <text evidence="2">The sequence shown here is derived from an EMBL/GenBank/DDBJ whole genome shotgun (WGS) entry which is preliminary data.</text>
</comment>